<dbReference type="GO" id="GO:0008081">
    <property type="term" value="F:phosphoric diester hydrolase activity"/>
    <property type="evidence" value="ECO:0007669"/>
    <property type="project" value="InterPro"/>
</dbReference>
<name>A0A4R6UTL6_9ACTN</name>
<dbReference type="SUPFAM" id="SSF51695">
    <property type="entry name" value="PLC-like phosphodiesterases"/>
    <property type="match status" value="1"/>
</dbReference>
<reference evidence="2 3" key="1">
    <citation type="submission" date="2019-03" db="EMBL/GenBank/DDBJ databases">
        <title>Genomic Encyclopedia of Type Strains, Phase IV (KMG-IV): sequencing the most valuable type-strain genomes for metagenomic binning, comparative biology and taxonomic classification.</title>
        <authorList>
            <person name="Goeker M."/>
        </authorList>
    </citation>
    <scope>NUCLEOTIDE SEQUENCE [LARGE SCALE GENOMIC DNA]</scope>
    <source>
        <strain evidence="2 3">DSM 46770</strain>
    </source>
</reference>
<dbReference type="RefSeq" id="WP_133742496.1">
    <property type="nucleotide sequence ID" value="NZ_SNYN01000016.1"/>
</dbReference>
<dbReference type="Gene3D" id="3.20.20.190">
    <property type="entry name" value="Phosphatidylinositol (PI) phosphodiesterase"/>
    <property type="match status" value="1"/>
</dbReference>
<dbReference type="AlphaFoldDB" id="A0A4R6UTL6"/>
<gene>
    <name evidence="2" type="ORF">EV190_11615</name>
</gene>
<comment type="caution">
    <text evidence="2">The sequence shown here is derived from an EMBL/GenBank/DDBJ whole genome shotgun (WGS) entry which is preliminary data.</text>
</comment>
<evidence type="ECO:0000259" key="1">
    <source>
        <dbReference type="PROSITE" id="PS51704"/>
    </source>
</evidence>
<dbReference type="Proteomes" id="UP000295281">
    <property type="component" value="Unassembled WGS sequence"/>
</dbReference>
<dbReference type="GO" id="GO:0006629">
    <property type="term" value="P:lipid metabolic process"/>
    <property type="evidence" value="ECO:0007669"/>
    <property type="project" value="InterPro"/>
</dbReference>
<feature type="domain" description="GP-PDE" evidence="1">
    <location>
        <begin position="1"/>
        <end position="249"/>
    </location>
</feature>
<keyword evidence="3" id="KW-1185">Reference proteome</keyword>
<dbReference type="EMBL" id="SNYN01000016">
    <property type="protein sequence ID" value="TDQ49219.1"/>
    <property type="molecule type" value="Genomic_DNA"/>
</dbReference>
<protein>
    <submittedName>
        <fullName evidence="2">Glycerophosphoryl diester phosphodiesterase</fullName>
    </submittedName>
</protein>
<evidence type="ECO:0000313" key="2">
    <source>
        <dbReference type="EMBL" id="TDQ49219.1"/>
    </source>
</evidence>
<proteinExistence type="predicted"/>
<dbReference type="PANTHER" id="PTHR46211">
    <property type="entry name" value="GLYCEROPHOSPHORYL DIESTER PHOSPHODIESTERASE"/>
    <property type="match status" value="1"/>
</dbReference>
<dbReference type="PANTHER" id="PTHR46211:SF1">
    <property type="entry name" value="GLYCEROPHOSPHODIESTER PHOSPHODIESTERASE, CYTOPLASMIC"/>
    <property type="match status" value="1"/>
</dbReference>
<sequence>MIIVAHRGASAYAPENTLAALREASRRGAHMAELDVRRTADGEFVVMHDPSLRRTTDAAVVYPHRRPWRVEDFTLDEIRRLDAGSWFGPAFAEERVPTLQEALAVLRQDGLGALVELKVRRRDPGTARRLAERIAADPYWRGTGEMGRLVVQSFDWMTLRLLGEHLPGLRTAVLGKTYGRVGLRKVARYASQVNPHHRRVSAPYVRHVHEHGLTMFSWTVNTDSAIRRAIRDGVDGIISDYPDRVQSHLTMAA</sequence>
<dbReference type="InterPro" id="IPR030395">
    <property type="entry name" value="GP_PDE_dom"/>
</dbReference>
<dbReference type="InterPro" id="IPR017946">
    <property type="entry name" value="PLC-like_Pdiesterase_TIM-brl"/>
</dbReference>
<accession>A0A4R6UTL6</accession>
<organism evidence="2 3">
    <name type="scientific">Actinorugispora endophytica</name>
    <dbReference type="NCBI Taxonomy" id="1605990"/>
    <lineage>
        <taxon>Bacteria</taxon>
        <taxon>Bacillati</taxon>
        <taxon>Actinomycetota</taxon>
        <taxon>Actinomycetes</taxon>
        <taxon>Streptosporangiales</taxon>
        <taxon>Nocardiopsidaceae</taxon>
        <taxon>Actinorugispora</taxon>
    </lineage>
</organism>
<dbReference type="Pfam" id="PF03009">
    <property type="entry name" value="GDPD"/>
    <property type="match status" value="1"/>
</dbReference>
<dbReference type="OrthoDB" id="9758957at2"/>
<evidence type="ECO:0000313" key="3">
    <source>
        <dbReference type="Proteomes" id="UP000295281"/>
    </source>
</evidence>
<dbReference type="PROSITE" id="PS51704">
    <property type="entry name" value="GP_PDE"/>
    <property type="match status" value="1"/>
</dbReference>